<proteinExistence type="inferred from homology"/>
<comment type="subunit">
    <text evidence="13">Interacts with the Sec translocase complex via SecD. Specifically interacts with transmembrane segments of nascent integral membrane proteins during membrane integration.</text>
</comment>
<evidence type="ECO:0000256" key="5">
    <source>
        <dbReference type="ARBA" id="ARBA00022475"/>
    </source>
</evidence>
<dbReference type="CDD" id="cd20070">
    <property type="entry name" value="5TM_YidC_Alb3"/>
    <property type="match status" value="1"/>
</dbReference>
<dbReference type="NCBIfam" id="TIGR03593">
    <property type="entry name" value="yidC_nterm"/>
    <property type="match status" value="1"/>
</dbReference>
<dbReference type="AlphaFoldDB" id="A0A167GBI4"/>
<dbReference type="InterPro" id="IPR019998">
    <property type="entry name" value="Membr_insert_YidC"/>
</dbReference>
<dbReference type="GO" id="GO:0015031">
    <property type="term" value="P:protein transport"/>
    <property type="evidence" value="ECO:0007669"/>
    <property type="project" value="UniProtKB-KW"/>
</dbReference>
<evidence type="ECO:0000256" key="8">
    <source>
        <dbReference type="ARBA" id="ARBA00022989"/>
    </source>
</evidence>
<dbReference type="InterPro" id="IPR028053">
    <property type="entry name" value="Membr_insert_YidC_N"/>
</dbReference>
<evidence type="ECO:0000256" key="12">
    <source>
        <dbReference type="ARBA" id="ARBA00033342"/>
    </source>
</evidence>
<feature type="domain" description="Membrane insertase YidC N-terminal" evidence="16">
    <location>
        <begin position="72"/>
        <end position="341"/>
    </location>
</feature>
<dbReference type="Pfam" id="PF14849">
    <property type="entry name" value="YidC_periplas"/>
    <property type="match status" value="1"/>
</dbReference>
<dbReference type="GO" id="GO:0032977">
    <property type="term" value="F:membrane insertase activity"/>
    <property type="evidence" value="ECO:0007669"/>
    <property type="project" value="InterPro"/>
</dbReference>
<evidence type="ECO:0000256" key="13">
    <source>
        <dbReference type="HAMAP-Rule" id="MF_01810"/>
    </source>
</evidence>
<evidence type="ECO:0000256" key="7">
    <source>
        <dbReference type="ARBA" id="ARBA00022927"/>
    </source>
</evidence>
<dbReference type="NCBIfam" id="NF002352">
    <property type="entry name" value="PRK01318.1-3"/>
    <property type="match status" value="1"/>
</dbReference>
<evidence type="ECO:0000256" key="2">
    <source>
        <dbReference type="ARBA" id="ARBA00010527"/>
    </source>
</evidence>
<evidence type="ECO:0000256" key="10">
    <source>
        <dbReference type="ARBA" id="ARBA00023186"/>
    </source>
</evidence>
<keyword evidence="10 13" id="KW-0143">Chaperone</keyword>
<evidence type="ECO:0000256" key="9">
    <source>
        <dbReference type="ARBA" id="ARBA00023136"/>
    </source>
</evidence>
<reference evidence="17 18" key="1">
    <citation type="submission" date="2013-07" db="EMBL/GenBank/DDBJ databases">
        <title>Comparative Genomic and Metabolomic Analysis of Twelve Strains of Pseudoalteromonas luteoviolacea.</title>
        <authorList>
            <person name="Vynne N.G."/>
            <person name="Mansson M."/>
            <person name="Gram L."/>
        </authorList>
    </citation>
    <scope>NUCLEOTIDE SEQUENCE [LARGE SCALE GENOMIC DNA]</scope>
    <source>
        <strain evidence="17 18">H33</strain>
    </source>
</reference>
<dbReference type="InterPro" id="IPR001708">
    <property type="entry name" value="YidC/ALB3/OXA1/COX18"/>
</dbReference>
<dbReference type="Pfam" id="PF02096">
    <property type="entry name" value="60KD_IMP"/>
    <property type="match status" value="1"/>
</dbReference>
<feature type="transmembrane region" description="Helical" evidence="13">
    <location>
        <begin position="345"/>
        <end position="371"/>
    </location>
</feature>
<keyword evidence="7 13" id="KW-0653">Protein transport</keyword>
<accession>A0A167GBI4</accession>
<dbReference type="InterPro" id="IPR038221">
    <property type="entry name" value="YidC_periplasmic_sf"/>
</dbReference>
<dbReference type="NCBIfam" id="TIGR03592">
    <property type="entry name" value="yidC_oxa1_cterm"/>
    <property type="match status" value="1"/>
</dbReference>
<feature type="transmembrane region" description="Helical" evidence="13">
    <location>
        <begin position="489"/>
        <end position="508"/>
    </location>
</feature>
<evidence type="ECO:0000256" key="1">
    <source>
        <dbReference type="ARBA" id="ARBA00004429"/>
    </source>
</evidence>
<comment type="function">
    <text evidence="13">Required for the insertion and/or proper folding and/or complex formation of integral membrane proteins into the membrane. Involved in integration of membrane proteins that insert both dependently and independently of the Sec translocase complex, as well as at least some lipoproteins. Aids folding of multispanning membrane proteins.</text>
</comment>
<name>A0A167GBI4_9GAMM</name>
<evidence type="ECO:0000256" key="3">
    <source>
        <dbReference type="ARBA" id="ARBA00015325"/>
    </source>
</evidence>
<keyword evidence="6 13" id="KW-0812">Transmembrane</keyword>
<feature type="region of interest" description="Disordered" evidence="14">
    <location>
        <begin position="34"/>
        <end position="59"/>
    </location>
</feature>
<dbReference type="Proteomes" id="UP000076503">
    <property type="component" value="Unassembled WGS sequence"/>
</dbReference>
<comment type="caution">
    <text evidence="17">The sequence shown here is derived from an EMBL/GenBank/DDBJ whole genome shotgun (WGS) entry which is preliminary data.</text>
</comment>
<keyword evidence="8 13" id="KW-1133">Transmembrane helix</keyword>
<feature type="domain" description="Membrane insertase YidC/Oxa/ALB C-terminal" evidence="15">
    <location>
        <begin position="353"/>
        <end position="532"/>
    </location>
</feature>
<evidence type="ECO:0000259" key="16">
    <source>
        <dbReference type="Pfam" id="PF14849"/>
    </source>
</evidence>
<evidence type="ECO:0000256" key="6">
    <source>
        <dbReference type="ARBA" id="ARBA00022692"/>
    </source>
</evidence>
<organism evidence="17 18">
    <name type="scientific">Pseudoalteromonas luteoviolacea H33</name>
    <dbReference type="NCBI Taxonomy" id="1365251"/>
    <lineage>
        <taxon>Bacteria</taxon>
        <taxon>Pseudomonadati</taxon>
        <taxon>Pseudomonadota</taxon>
        <taxon>Gammaproteobacteria</taxon>
        <taxon>Alteromonadales</taxon>
        <taxon>Pseudoalteromonadaceae</taxon>
        <taxon>Pseudoalteromonas</taxon>
    </lineage>
</organism>
<dbReference type="PATRIC" id="fig|1365251.3.peg.396"/>
<evidence type="ECO:0000256" key="14">
    <source>
        <dbReference type="SAM" id="MobiDB-lite"/>
    </source>
</evidence>
<dbReference type="OrthoDB" id="9780552at2"/>
<dbReference type="EMBL" id="AUXZ01000024">
    <property type="protein sequence ID" value="KZN54853.1"/>
    <property type="molecule type" value="Genomic_DNA"/>
</dbReference>
<evidence type="ECO:0000259" key="15">
    <source>
        <dbReference type="Pfam" id="PF02096"/>
    </source>
</evidence>
<dbReference type="PANTHER" id="PTHR12428:SF65">
    <property type="entry name" value="CYTOCHROME C OXIDASE ASSEMBLY PROTEIN COX18, MITOCHONDRIAL"/>
    <property type="match status" value="1"/>
</dbReference>
<evidence type="ECO:0000313" key="18">
    <source>
        <dbReference type="Proteomes" id="UP000076503"/>
    </source>
</evidence>
<feature type="transmembrane region" description="Helical" evidence="13">
    <location>
        <begin position="460"/>
        <end position="477"/>
    </location>
</feature>
<dbReference type="HAMAP" id="MF_01810">
    <property type="entry name" value="YidC_type1"/>
    <property type="match status" value="1"/>
</dbReference>
<gene>
    <name evidence="13" type="primary">yidC</name>
    <name evidence="17" type="ORF">N476_07540</name>
</gene>
<dbReference type="GO" id="GO:0051205">
    <property type="term" value="P:protein insertion into membrane"/>
    <property type="evidence" value="ECO:0007669"/>
    <property type="project" value="TreeGrafter"/>
</dbReference>
<keyword evidence="9 13" id="KW-0472">Membrane</keyword>
<protein>
    <recommendedName>
        <fullName evidence="3 13">Membrane protein insertase YidC</fullName>
    </recommendedName>
    <alternativeName>
        <fullName evidence="12 13">Foldase YidC</fullName>
    </alternativeName>
    <alternativeName>
        <fullName evidence="11 13">Membrane integrase YidC</fullName>
    </alternativeName>
    <alternativeName>
        <fullName evidence="13">Membrane protein YidC</fullName>
    </alternativeName>
</protein>
<dbReference type="GO" id="GO:0005886">
    <property type="term" value="C:plasma membrane"/>
    <property type="evidence" value="ECO:0007669"/>
    <property type="project" value="UniProtKB-SubCell"/>
</dbReference>
<evidence type="ECO:0000256" key="4">
    <source>
        <dbReference type="ARBA" id="ARBA00022448"/>
    </source>
</evidence>
<dbReference type="PRINTS" id="PR00701">
    <property type="entry name" value="60KDINNERMP"/>
</dbReference>
<dbReference type="CDD" id="cd19961">
    <property type="entry name" value="EcYidC-like_peri"/>
    <property type="match status" value="1"/>
</dbReference>
<dbReference type="Gene3D" id="2.70.98.90">
    <property type="match status" value="1"/>
</dbReference>
<dbReference type="PANTHER" id="PTHR12428">
    <property type="entry name" value="OXA1"/>
    <property type="match status" value="1"/>
</dbReference>
<comment type="subcellular location">
    <subcellularLocation>
        <location evidence="1">Cell inner membrane</location>
        <topology evidence="1">Multi-pass membrane protein</topology>
    </subcellularLocation>
    <subcellularLocation>
        <location evidence="13">Cell membrane</location>
        <topology evidence="13">Multi-pass membrane protein</topology>
    </subcellularLocation>
</comment>
<keyword evidence="4 13" id="KW-0813">Transport</keyword>
<evidence type="ECO:0000256" key="11">
    <source>
        <dbReference type="ARBA" id="ARBA00033245"/>
    </source>
</evidence>
<feature type="transmembrane region" description="Helical" evidence="13">
    <location>
        <begin position="416"/>
        <end position="440"/>
    </location>
</feature>
<dbReference type="InterPro" id="IPR047196">
    <property type="entry name" value="YidC_ALB_C"/>
</dbReference>
<dbReference type="PRINTS" id="PR01900">
    <property type="entry name" value="YIDCPROTEIN"/>
</dbReference>
<evidence type="ECO:0000313" key="17">
    <source>
        <dbReference type="EMBL" id="KZN54853.1"/>
    </source>
</evidence>
<dbReference type="RefSeq" id="WP_063360154.1">
    <property type="nucleotide sequence ID" value="NZ_AUXZ01000024.1"/>
</dbReference>
<comment type="similarity">
    <text evidence="2 13">Belongs to the OXA1/ALB3/YidC family. Type 1 subfamily.</text>
</comment>
<sequence>MESQRTFLLIGLLLVSFLLFSEWQEEQAQSKAETSAVTQVATSPSNNDQADIPTSSEADVPVAQTQAVRSVITVTTDVFAVKIDTKGGDIVEAKLLQHAETHGSDIPYLLLGEFEGKQYISQSGLIGLNGPDASSEGRPVYSSEQKSYTLSGDELRVPLTFVDKKGVQFTKTFVFKAGQYDVALEYDVVNATENPVQVQLYTQIKRTAQDKDSIMTQTYLGTAYGTQDEPYEKYAFDDMAKANLNENTLGGYVSFIQHYFVSAWVPQQDVNNTIYSSLRNNQGIIGAKGEPVNIQANSEAKLSAIYYMGPKDTDALEAIHEDLDLTVDYGWLFFISQPLLVLLKFLYGILGNWGLAIIGITVIVKTILYPLTKAQYTSMAKMRALQPKMQQLKERYGDDRQKFGQAMMEMYRKEKVNPMGGCFPLLLQMPIFLALFYVFLESTELRHAEFGLWLTDLSAMDPYYVLPILFGASMFLTQKLQPMTITDPMQQKVMTYMPVVFSIFFIWFPSGLVLYWLVSNLISIAQMLIIYRGMEKKGIKVRD</sequence>
<dbReference type="InterPro" id="IPR028055">
    <property type="entry name" value="YidC/Oxa/ALB_C"/>
</dbReference>
<keyword evidence="5 13" id="KW-1003">Cell membrane</keyword>